<gene>
    <name evidence="1" type="ORF">HJG60_009171</name>
</gene>
<organism evidence="1 2">
    <name type="scientific">Phyllostomus discolor</name>
    <name type="common">pale spear-nosed bat</name>
    <dbReference type="NCBI Taxonomy" id="89673"/>
    <lineage>
        <taxon>Eukaryota</taxon>
        <taxon>Metazoa</taxon>
        <taxon>Chordata</taxon>
        <taxon>Craniata</taxon>
        <taxon>Vertebrata</taxon>
        <taxon>Euteleostomi</taxon>
        <taxon>Mammalia</taxon>
        <taxon>Eutheria</taxon>
        <taxon>Laurasiatheria</taxon>
        <taxon>Chiroptera</taxon>
        <taxon>Yangochiroptera</taxon>
        <taxon>Phyllostomidae</taxon>
        <taxon>Phyllostominae</taxon>
        <taxon>Phyllostomus</taxon>
    </lineage>
</organism>
<evidence type="ECO:0000313" key="2">
    <source>
        <dbReference type="Proteomes" id="UP000664940"/>
    </source>
</evidence>
<accession>A0A834DF33</accession>
<name>A0A834DF33_9CHIR</name>
<dbReference type="Proteomes" id="UP000664940">
    <property type="component" value="Unassembled WGS sequence"/>
</dbReference>
<dbReference type="EMBL" id="JABVXQ010000014">
    <property type="protein sequence ID" value="KAF6078321.1"/>
    <property type="molecule type" value="Genomic_DNA"/>
</dbReference>
<dbReference type="AlphaFoldDB" id="A0A834DF33"/>
<protein>
    <submittedName>
        <fullName evidence="1">Uncharacterized protein</fullName>
    </submittedName>
</protein>
<proteinExistence type="predicted"/>
<comment type="caution">
    <text evidence="1">The sequence shown here is derived from an EMBL/GenBank/DDBJ whole genome shotgun (WGS) entry which is preliminary data.</text>
</comment>
<reference evidence="1 2" key="1">
    <citation type="journal article" date="2020" name="Nature">
        <title>Six reference-quality genomes reveal evolution of bat adaptations.</title>
        <authorList>
            <person name="Jebb D."/>
            <person name="Huang Z."/>
            <person name="Pippel M."/>
            <person name="Hughes G.M."/>
            <person name="Lavrichenko K."/>
            <person name="Devanna P."/>
            <person name="Winkler S."/>
            <person name="Jermiin L.S."/>
            <person name="Skirmuntt E.C."/>
            <person name="Katzourakis A."/>
            <person name="Burkitt-Gray L."/>
            <person name="Ray D.A."/>
            <person name="Sullivan K.A.M."/>
            <person name="Roscito J.G."/>
            <person name="Kirilenko B.M."/>
            <person name="Davalos L.M."/>
            <person name="Corthals A.P."/>
            <person name="Power M.L."/>
            <person name="Jones G."/>
            <person name="Ransome R.D."/>
            <person name="Dechmann D.K.N."/>
            <person name="Locatelli A.G."/>
            <person name="Puechmaille S.J."/>
            <person name="Fedrigo O."/>
            <person name="Jarvis E.D."/>
            <person name="Hiller M."/>
            <person name="Vernes S.C."/>
            <person name="Myers E.W."/>
            <person name="Teeling E.C."/>
        </authorList>
    </citation>
    <scope>NUCLEOTIDE SEQUENCE [LARGE SCALE GENOMIC DNA]</scope>
    <source>
        <strain evidence="1">Bat1K_MPI-CBG_1</strain>
    </source>
</reference>
<evidence type="ECO:0000313" key="1">
    <source>
        <dbReference type="EMBL" id="KAF6078321.1"/>
    </source>
</evidence>
<sequence length="175" mass="19281">MPLLWFPWLSNKQSECNYGEHKRPFRAPSGGSRIPSTSCFCGFGLHPRSGVRRMPAGAFALRLPSCFSLSKENTQAWRRTRGLSSELASLLARSGQWRKGSAGFLGLRTPSPPGALGPQGRSRCWCHFSSRPPGRWAGPVHDRWQGCDGSEGQWWGHEKGCELTLTSRAACALLP</sequence>